<accession>A0A1E7N6X1</accession>
<dbReference type="KEGG" id="kau:B6264_28290"/>
<dbReference type="AlphaFoldDB" id="A0A1E7N6X1"/>
<dbReference type="GeneID" id="97485536"/>
<dbReference type="Proteomes" id="UP000037395">
    <property type="component" value="Unassembled WGS sequence"/>
</dbReference>
<dbReference type="EMBL" id="BMUB01000004">
    <property type="protein sequence ID" value="GGU71563.1"/>
    <property type="molecule type" value="Genomic_DNA"/>
</dbReference>
<dbReference type="RefSeq" id="WP_030554241.1">
    <property type="nucleotide sequence ID" value="NZ_BMUB01000004.1"/>
</dbReference>
<protein>
    <submittedName>
        <fullName evidence="2">Uncharacterized protein</fullName>
    </submittedName>
</protein>
<reference evidence="2" key="4">
    <citation type="submission" date="2016-08" db="EMBL/GenBank/DDBJ databases">
        <title>Sequencing, Assembly and Comparative Genomics of S. aureofaciens ATCC 10762.</title>
        <authorList>
            <person name="Gradnigo J.S."/>
            <person name="Johnson N."/>
            <person name="Somerville G.A."/>
        </authorList>
    </citation>
    <scope>NUCLEOTIDE SEQUENCE [LARGE SCALE GENOMIC DNA]</scope>
    <source>
        <strain evidence="2">ATCC 10762</strain>
    </source>
</reference>
<accession>A0A8H9HN60</accession>
<evidence type="ECO:0000313" key="1">
    <source>
        <dbReference type="EMBL" id="GGU71563.1"/>
    </source>
</evidence>
<dbReference type="EMBL" id="JPRF03000026">
    <property type="protein sequence ID" value="OEV36440.1"/>
    <property type="molecule type" value="Genomic_DNA"/>
</dbReference>
<gene>
    <name evidence="1" type="ORF">GCM10010502_24190</name>
    <name evidence="2" type="ORF">HS99_0029320</name>
</gene>
<sequence>MATIAQITVTESEAKAGERSVQPLHFQLNTNPDPVRVSPSSGDPERADLVIVGSRRSLGAIDCRKIVLNVPTGPNSPDLTSDLNSGTPQISLPGWSATISTTAKTVTFTPASGHATIGRDEGVTVQLMGLRINSQVGSSPLRIDVEWAESGDDYWATDSTTIDIGKFPADFYLRNFIAEDLIIDNGGSVKLNWEAGGASSLRLLYEAADVNVLGLSTFTVHDVRRSTVFYLRATVQAGTGTVERILSTTVTVRVPDLEVQNLTVRGSAAFDAGASFAADTAFAGNATFAAGAQFGGSVTGASATFSGTVQADRVRGVLSANADSYLFQRKNTITAGSYQRALPSDGYLVLNHRGTGGSATLELTRYGTVLARATVGVGQSATFLVNKETEFQLTSSGSPNHVLEWWSIGGIGL</sequence>
<keyword evidence="3" id="KW-1185">Reference proteome</keyword>
<evidence type="ECO:0000313" key="2">
    <source>
        <dbReference type="EMBL" id="OEV36440.1"/>
    </source>
</evidence>
<reference evidence="1" key="5">
    <citation type="submission" date="2020-09" db="EMBL/GenBank/DDBJ databases">
        <authorList>
            <person name="Sun Q."/>
            <person name="Ohkuma M."/>
        </authorList>
    </citation>
    <scope>NUCLEOTIDE SEQUENCE</scope>
    <source>
        <strain evidence="1">JCM 4434</strain>
    </source>
</reference>
<reference evidence="3" key="3">
    <citation type="submission" date="2016-08" db="EMBL/GenBank/DDBJ databases">
        <title>Sequencing, assembly and comparative genomics of S. aureofaciens ATCC 10762.</title>
        <authorList>
            <person name="Gradnigo J.S."/>
            <person name="Johnson N."/>
            <person name="Somerville G.A."/>
        </authorList>
    </citation>
    <scope>NUCLEOTIDE SEQUENCE [LARGE SCALE GENOMIC DNA]</scope>
    <source>
        <strain evidence="3">ATCC 10762 / DSM 40127 / CCM 3239 / JCM 4008 / LMG 5968 / NBRC 12843 / NCIMB 8234 / A-377</strain>
    </source>
</reference>
<name>A0A1E7N6X1_KITAU</name>
<dbReference type="OrthoDB" id="3947203at2"/>
<proteinExistence type="predicted"/>
<reference evidence="1" key="1">
    <citation type="journal article" date="2014" name="Int. J. Syst. Evol. Microbiol.">
        <title>Complete genome sequence of Corynebacterium casei LMG S-19264T (=DSM 44701T), isolated from a smear-ripened cheese.</title>
        <authorList>
            <consortium name="US DOE Joint Genome Institute (JGI-PGF)"/>
            <person name="Walter F."/>
            <person name="Albersmeier A."/>
            <person name="Kalinowski J."/>
            <person name="Ruckert C."/>
        </authorList>
    </citation>
    <scope>NUCLEOTIDE SEQUENCE</scope>
    <source>
        <strain evidence="1">JCM 4434</strain>
    </source>
</reference>
<evidence type="ECO:0000313" key="3">
    <source>
        <dbReference type="Proteomes" id="UP000037395"/>
    </source>
</evidence>
<comment type="caution">
    <text evidence="2">The sequence shown here is derived from an EMBL/GenBank/DDBJ whole genome shotgun (WGS) entry which is preliminary data.</text>
</comment>
<dbReference type="Proteomes" id="UP000610124">
    <property type="component" value="Unassembled WGS sequence"/>
</dbReference>
<organism evidence="2 3">
    <name type="scientific">Kitasatospora aureofaciens</name>
    <name type="common">Streptomyces aureofaciens</name>
    <dbReference type="NCBI Taxonomy" id="1894"/>
    <lineage>
        <taxon>Bacteria</taxon>
        <taxon>Bacillati</taxon>
        <taxon>Actinomycetota</taxon>
        <taxon>Actinomycetes</taxon>
        <taxon>Kitasatosporales</taxon>
        <taxon>Streptomycetaceae</taxon>
        <taxon>Kitasatospora</taxon>
    </lineage>
</organism>
<reference evidence="2 3" key="2">
    <citation type="submission" date="2014-07" db="EMBL/GenBank/DDBJ databases">
        <authorList>
            <person name="Zhang J.E."/>
            <person name="Yang H."/>
            <person name="Guo J."/>
            <person name="Deng Z."/>
            <person name="Luo H."/>
            <person name="Luo M."/>
            <person name="Zhao B."/>
        </authorList>
    </citation>
    <scope>NUCLEOTIDE SEQUENCE [LARGE SCALE GENOMIC DNA]</scope>
    <source>
        <strain evidence="2">ATCC 10762</strain>
        <strain evidence="3">ATCC 10762 / DSM 40127 / CCM 3239 / JCM 4008 / LMG 5968 / NBRC 12843 / NCIMB 8234 / A-377</strain>
    </source>
</reference>